<comment type="caution">
    <text evidence="2">The sequence shown here is derived from an EMBL/GenBank/DDBJ whole genome shotgun (WGS) entry which is preliminary data.</text>
</comment>
<protein>
    <submittedName>
        <fullName evidence="2">Uncharacterized protein</fullName>
    </submittedName>
</protein>
<reference evidence="2" key="2">
    <citation type="submission" date="2021-09" db="EMBL/GenBank/DDBJ databases">
        <authorList>
            <person name="Jia N."/>
            <person name="Wang J."/>
            <person name="Shi W."/>
            <person name="Du L."/>
            <person name="Sun Y."/>
            <person name="Zhan W."/>
            <person name="Jiang J."/>
            <person name="Wang Q."/>
            <person name="Zhang B."/>
            <person name="Ji P."/>
            <person name="Sakyi L.B."/>
            <person name="Cui X."/>
            <person name="Yuan T."/>
            <person name="Jiang B."/>
            <person name="Yang W."/>
            <person name="Lam T.T.-Y."/>
            <person name="Chang Q."/>
            <person name="Ding S."/>
            <person name="Wang X."/>
            <person name="Zhu J."/>
            <person name="Ruan X."/>
            <person name="Zhao L."/>
            <person name="Wei J."/>
            <person name="Que T."/>
            <person name="Du C."/>
            <person name="Cheng J."/>
            <person name="Dai P."/>
            <person name="Han X."/>
            <person name="Huang E."/>
            <person name="Gao Y."/>
            <person name="Liu J."/>
            <person name="Shao H."/>
            <person name="Ye R."/>
            <person name="Li L."/>
            <person name="Wei W."/>
            <person name="Wang X."/>
            <person name="Wang C."/>
            <person name="Huo Q."/>
            <person name="Li W."/>
            <person name="Guo W."/>
            <person name="Chen H."/>
            <person name="Chen S."/>
            <person name="Zhou L."/>
            <person name="Zhou L."/>
            <person name="Ni X."/>
            <person name="Tian J."/>
            <person name="Zhou Y."/>
            <person name="Sheng Y."/>
            <person name="Liu T."/>
            <person name="Pan Y."/>
            <person name="Xia L."/>
            <person name="Li J."/>
            <person name="Zhao F."/>
            <person name="Cao W."/>
        </authorList>
    </citation>
    <scope>NUCLEOTIDE SEQUENCE</scope>
    <source>
        <strain evidence="2">Rsan-2018</strain>
        <tissue evidence="2">Larvae</tissue>
    </source>
</reference>
<reference evidence="2" key="1">
    <citation type="journal article" date="2020" name="Cell">
        <title>Large-Scale Comparative Analyses of Tick Genomes Elucidate Their Genetic Diversity and Vector Capacities.</title>
        <authorList>
            <consortium name="Tick Genome and Microbiome Consortium (TIGMIC)"/>
            <person name="Jia N."/>
            <person name="Wang J."/>
            <person name="Shi W."/>
            <person name="Du L."/>
            <person name="Sun Y."/>
            <person name="Zhan W."/>
            <person name="Jiang J.F."/>
            <person name="Wang Q."/>
            <person name="Zhang B."/>
            <person name="Ji P."/>
            <person name="Bell-Sakyi L."/>
            <person name="Cui X.M."/>
            <person name="Yuan T.T."/>
            <person name="Jiang B.G."/>
            <person name="Yang W.F."/>
            <person name="Lam T.T."/>
            <person name="Chang Q.C."/>
            <person name="Ding S.J."/>
            <person name="Wang X.J."/>
            <person name="Zhu J.G."/>
            <person name="Ruan X.D."/>
            <person name="Zhao L."/>
            <person name="Wei J.T."/>
            <person name="Ye R.Z."/>
            <person name="Que T.C."/>
            <person name="Du C.H."/>
            <person name="Zhou Y.H."/>
            <person name="Cheng J.X."/>
            <person name="Dai P.F."/>
            <person name="Guo W.B."/>
            <person name="Han X.H."/>
            <person name="Huang E.J."/>
            <person name="Li L.F."/>
            <person name="Wei W."/>
            <person name="Gao Y.C."/>
            <person name="Liu J.Z."/>
            <person name="Shao H.Z."/>
            <person name="Wang X."/>
            <person name="Wang C.C."/>
            <person name="Yang T.C."/>
            <person name="Huo Q.B."/>
            <person name="Li W."/>
            <person name="Chen H.Y."/>
            <person name="Chen S.E."/>
            <person name="Zhou L.G."/>
            <person name="Ni X.B."/>
            <person name="Tian J.H."/>
            <person name="Sheng Y."/>
            <person name="Liu T."/>
            <person name="Pan Y.S."/>
            <person name="Xia L.Y."/>
            <person name="Li J."/>
            <person name="Zhao F."/>
            <person name="Cao W.C."/>
        </authorList>
    </citation>
    <scope>NUCLEOTIDE SEQUENCE</scope>
    <source>
        <strain evidence="2">Rsan-2018</strain>
    </source>
</reference>
<evidence type="ECO:0000256" key="1">
    <source>
        <dbReference type="SAM" id="MobiDB-lite"/>
    </source>
</evidence>
<dbReference type="EMBL" id="JABSTV010001249">
    <property type="protein sequence ID" value="KAH7961743.1"/>
    <property type="molecule type" value="Genomic_DNA"/>
</dbReference>
<dbReference type="VEuPathDB" id="VectorBase:RSAN_053631"/>
<keyword evidence="3" id="KW-1185">Reference proteome</keyword>
<evidence type="ECO:0000313" key="3">
    <source>
        <dbReference type="Proteomes" id="UP000821837"/>
    </source>
</evidence>
<accession>A0A9D4PZJ1</accession>
<dbReference type="Proteomes" id="UP000821837">
    <property type="component" value="Chromosome 3"/>
</dbReference>
<gene>
    <name evidence="2" type="ORF">HPB52_011859</name>
</gene>
<evidence type="ECO:0000313" key="2">
    <source>
        <dbReference type="EMBL" id="KAH7961743.1"/>
    </source>
</evidence>
<organism evidence="2 3">
    <name type="scientific">Rhipicephalus sanguineus</name>
    <name type="common">Brown dog tick</name>
    <name type="synonym">Ixodes sanguineus</name>
    <dbReference type="NCBI Taxonomy" id="34632"/>
    <lineage>
        <taxon>Eukaryota</taxon>
        <taxon>Metazoa</taxon>
        <taxon>Ecdysozoa</taxon>
        <taxon>Arthropoda</taxon>
        <taxon>Chelicerata</taxon>
        <taxon>Arachnida</taxon>
        <taxon>Acari</taxon>
        <taxon>Parasitiformes</taxon>
        <taxon>Ixodida</taxon>
        <taxon>Ixodoidea</taxon>
        <taxon>Ixodidae</taxon>
        <taxon>Rhipicephalinae</taxon>
        <taxon>Rhipicephalus</taxon>
        <taxon>Rhipicephalus</taxon>
    </lineage>
</organism>
<proteinExistence type="predicted"/>
<feature type="compositionally biased region" description="Pro residues" evidence="1">
    <location>
        <begin position="96"/>
        <end position="110"/>
    </location>
</feature>
<feature type="region of interest" description="Disordered" evidence="1">
    <location>
        <begin position="92"/>
        <end position="111"/>
    </location>
</feature>
<dbReference type="AlphaFoldDB" id="A0A9D4PZJ1"/>
<name>A0A9D4PZJ1_RHISA</name>
<sequence>MSTISGADNLPGAACALRDEGFFRDRRVLRAEARRRKKRFTLLGARRHIAVVSGAPGTVTEDSDDGGTPVTCRLRRWKEQKQLLKIVDPKCKKAPFRPPSREPSPLPAPPDYASFRKLHRRYYDSIRHTFISNASSAGSCADRHANCKASHAASEHSERPPWDDSTKLSFAPAGFQFLPPVKRTATRAAAKSKKAEGAEDEANIASASGVETAAEFEEATRKLLDFSFLFKPYSFSLQSPTKKV</sequence>